<feature type="transmembrane region" description="Helical" evidence="5">
    <location>
        <begin position="310"/>
        <end position="330"/>
    </location>
</feature>
<dbReference type="CDD" id="cd07042">
    <property type="entry name" value="STAS_SulP_like_sulfate_transporter"/>
    <property type="match status" value="1"/>
</dbReference>
<dbReference type="InterPro" id="IPR036513">
    <property type="entry name" value="STAS_dom_sf"/>
</dbReference>
<feature type="transmembrane region" description="Helical" evidence="5">
    <location>
        <begin position="116"/>
        <end position="136"/>
    </location>
</feature>
<dbReference type="Pfam" id="PF00916">
    <property type="entry name" value="Sulfate_transp"/>
    <property type="match status" value="1"/>
</dbReference>
<dbReference type="EMBL" id="MFNE01000010">
    <property type="protein sequence ID" value="OGG96711.1"/>
    <property type="molecule type" value="Genomic_DNA"/>
</dbReference>
<keyword evidence="4 5" id="KW-0472">Membrane</keyword>
<reference evidence="7 8" key="1">
    <citation type="journal article" date="2016" name="Nat. Commun.">
        <title>Thousands of microbial genomes shed light on interconnected biogeochemical processes in an aquifer system.</title>
        <authorList>
            <person name="Anantharaman K."/>
            <person name="Brown C.T."/>
            <person name="Hug L.A."/>
            <person name="Sharon I."/>
            <person name="Castelle C.J."/>
            <person name="Probst A.J."/>
            <person name="Thomas B.C."/>
            <person name="Singh A."/>
            <person name="Wilkins M.J."/>
            <person name="Karaoz U."/>
            <person name="Brodie E.L."/>
            <person name="Williams K.H."/>
            <person name="Hubbard S.S."/>
            <person name="Banfield J.F."/>
        </authorList>
    </citation>
    <scope>NUCLEOTIDE SEQUENCE [LARGE SCALE GENOMIC DNA]</scope>
</reference>
<feature type="transmembrane region" description="Helical" evidence="5">
    <location>
        <begin position="399"/>
        <end position="428"/>
    </location>
</feature>
<dbReference type="GO" id="GO:0016020">
    <property type="term" value="C:membrane"/>
    <property type="evidence" value="ECO:0007669"/>
    <property type="project" value="UniProtKB-SubCell"/>
</dbReference>
<comment type="caution">
    <text evidence="7">The sequence shown here is derived from an EMBL/GenBank/DDBJ whole genome shotgun (WGS) entry which is preliminary data.</text>
</comment>
<dbReference type="Pfam" id="PF01740">
    <property type="entry name" value="STAS"/>
    <property type="match status" value="1"/>
</dbReference>
<feature type="transmembrane region" description="Helical" evidence="5">
    <location>
        <begin position="267"/>
        <end position="289"/>
    </location>
</feature>
<feature type="transmembrane region" description="Helical" evidence="5">
    <location>
        <begin position="361"/>
        <end position="379"/>
    </location>
</feature>
<evidence type="ECO:0000256" key="5">
    <source>
        <dbReference type="SAM" id="Phobius"/>
    </source>
</evidence>
<evidence type="ECO:0000259" key="6">
    <source>
        <dbReference type="PROSITE" id="PS50801"/>
    </source>
</evidence>
<dbReference type="AlphaFoldDB" id="A0A1F6GF27"/>
<comment type="subcellular location">
    <subcellularLocation>
        <location evidence="1">Membrane</location>
        <topology evidence="1">Multi-pass membrane protein</topology>
    </subcellularLocation>
</comment>
<feature type="transmembrane region" description="Helical" evidence="5">
    <location>
        <begin position="86"/>
        <end position="104"/>
    </location>
</feature>
<feature type="transmembrane region" description="Helical" evidence="5">
    <location>
        <begin position="336"/>
        <end position="356"/>
    </location>
</feature>
<dbReference type="InterPro" id="IPR002645">
    <property type="entry name" value="STAS_dom"/>
</dbReference>
<dbReference type="Proteomes" id="UP000178449">
    <property type="component" value="Unassembled WGS sequence"/>
</dbReference>
<sequence>MVISSLPAKYNRKNFQSDLLSGVTVGIIALPLSMALAIASGVPPQHGLYTSIFAGIIIAFTGGSRYSVSGPTAAFIVVLLPISQRFGLAGLLCATIIAGLILVGMGLARVGGIIRLIPYPVVIGFNTGIGIVIAAFQVKDFLGIEGIVKGSFISTIGQLAGALNRTHWADAVVGVVTLAVLLIFPKLKLRVPSHLVAVVIGTLFSLVLGMDFVGSSVKTLGTEFQYKIDGIIGNGIPPVLPAFAFPWNMTNIDGTQLNWDLDLVKELALAGFTVAMLGAIESLLCAVVADGMTGSKHNPNQELIGQGLGNIIGPFFGGIPAVAAMARTAANIRAGGVSPVSAIVHGVFLLFTLLFFGQWLAYIPMATLAALLLVVAWNMAETKHFIRIVKVAPRSDVAVLFACVTLTVLVGMVVSLTVGISLASVLFIRRMSDLSGNKLVGDQPSEINFEHSDGVVIYEINGPLFFGAAQKAISTLEQVDHEFKVLVLELSQVNMIDMTGIVALESLLASLKKLKIKVVLCRPAPQPSQRFKAAGILPDQKSLFIAESIKEGLEQVKATNTDPF</sequence>
<gene>
    <name evidence="7" type="ORF">A2527_03915</name>
</gene>
<evidence type="ECO:0000256" key="3">
    <source>
        <dbReference type="ARBA" id="ARBA00022989"/>
    </source>
</evidence>
<feature type="transmembrane region" description="Helical" evidence="5">
    <location>
        <begin position="20"/>
        <end position="39"/>
    </location>
</feature>
<dbReference type="PROSITE" id="PS50801">
    <property type="entry name" value="STAS"/>
    <property type="match status" value="1"/>
</dbReference>
<dbReference type="GO" id="GO:0055085">
    <property type="term" value="P:transmembrane transport"/>
    <property type="evidence" value="ECO:0007669"/>
    <property type="project" value="InterPro"/>
</dbReference>
<keyword evidence="2 5" id="KW-0812">Transmembrane</keyword>
<proteinExistence type="predicted"/>
<accession>A0A1F6GF27</accession>
<feature type="transmembrane region" description="Helical" evidence="5">
    <location>
        <begin position="167"/>
        <end position="184"/>
    </location>
</feature>
<keyword evidence="3 5" id="KW-1133">Transmembrane helix</keyword>
<evidence type="ECO:0000313" key="8">
    <source>
        <dbReference type="Proteomes" id="UP000178449"/>
    </source>
</evidence>
<evidence type="ECO:0000256" key="2">
    <source>
        <dbReference type="ARBA" id="ARBA00022692"/>
    </source>
</evidence>
<organism evidence="7 8">
    <name type="scientific">Candidatus Lambdaproteobacteria bacterium RIFOXYD2_FULL_50_16</name>
    <dbReference type="NCBI Taxonomy" id="1817772"/>
    <lineage>
        <taxon>Bacteria</taxon>
        <taxon>Pseudomonadati</taxon>
        <taxon>Pseudomonadota</taxon>
        <taxon>Candidatus Lambdaproteobacteria</taxon>
    </lineage>
</organism>
<evidence type="ECO:0000256" key="1">
    <source>
        <dbReference type="ARBA" id="ARBA00004141"/>
    </source>
</evidence>
<dbReference type="STRING" id="1817772.A2527_03915"/>
<protein>
    <submittedName>
        <fullName evidence="7">C4-dicarboxylic acid transporter DauA</fullName>
    </submittedName>
</protein>
<dbReference type="NCBIfam" id="TIGR00815">
    <property type="entry name" value="sulP"/>
    <property type="match status" value="1"/>
</dbReference>
<dbReference type="NCBIfam" id="NF008660">
    <property type="entry name" value="PRK11660.1"/>
    <property type="match status" value="1"/>
</dbReference>
<evidence type="ECO:0000256" key="4">
    <source>
        <dbReference type="ARBA" id="ARBA00023136"/>
    </source>
</evidence>
<dbReference type="SUPFAM" id="SSF52091">
    <property type="entry name" value="SpoIIaa-like"/>
    <property type="match status" value="1"/>
</dbReference>
<feature type="transmembrane region" description="Helical" evidence="5">
    <location>
        <begin position="191"/>
        <end position="210"/>
    </location>
</feature>
<dbReference type="Gene3D" id="3.30.750.24">
    <property type="entry name" value="STAS domain"/>
    <property type="match status" value="1"/>
</dbReference>
<evidence type="ECO:0000313" key="7">
    <source>
        <dbReference type="EMBL" id="OGG96711.1"/>
    </source>
</evidence>
<name>A0A1F6GF27_9PROT</name>
<feature type="domain" description="STAS" evidence="6">
    <location>
        <begin position="445"/>
        <end position="556"/>
    </location>
</feature>
<dbReference type="PANTHER" id="PTHR11814">
    <property type="entry name" value="SULFATE TRANSPORTER"/>
    <property type="match status" value="1"/>
</dbReference>
<dbReference type="InterPro" id="IPR001902">
    <property type="entry name" value="SLC26A/SulP_fam"/>
</dbReference>
<dbReference type="InterPro" id="IPR011547">
    <property type="entry name" value="SLC26A/SulP_dom"/>
</dbReference>